<dbReference type="Proteomes" id="UP000712281">
    <property type="component" value="Unassembled WGS sequence"/>
</dbReference>
<dbReference type="EMBL" id="QGKW02001660">
    <property type="protein sequence ID" value="KAF2579068.1"/>
    <property type="molecule type" value="Genomic_DNA"/>
</dbReference>
<sequence>MEEKRENEDEPNWSERVEDLVASGDVTAAILFLESLTTNVQSRLCSSSSSSSSTELGLQLSAALTQLANLYSSQGLSLKSDELLARSSLVKQRALDSDLASSRY</sequence>
<comment type="caution">
    <text evidence="1">The sequence shown here is derived from an EMBL/GenBank/DDBJ whole genome shotgun (WGS) entry which is preliminary data.</text>
</comment>
<dbReference type="AlphaFoldDB" id="A0A8S9JAE1"/>
<protein>
    <submittedName>
        <fullName evidence="1">Uncharacterized protein</fullName>
    </submittedName>
</protein>
<name>A0A8S9JAE1_BRACR</name>
<gene>
    <name evidence="1" type="ORF">F2Q68_00000751</name>
</gene>
<proteinExistence type="predicted"/>
<evidence type="ECO:0000313" key="2">
    <source>
        <dbReference type="Proteomes" id="UP000712281"/>
    </source>
</evidence>
<evidence type="ECO:0000313" key="1">
    <source>
        <dbReference type="EMBL" id="KAF2579068.1"/>
    </source>
</evidence>
<reference evidence="1" key="1">
    <citation type="submission" date="2019-12" db="EMBL/GenBank/DDBJ databases">
        <title>Genome sequencing and annotation of Brassica cretica.</title>
        <authorList>
            <person name="Studholme D.J."/>
            <person name="Sarris P.F."/>
        </authorList>
    </citation>
    <scope>NUCLEOTIDE SEQUENCE</scope>
    <source>
        <strain evidence="1">PFS-001/15</strain>
        <tissue evidence="1">Leaf</tissue>
    </source>
</reference>
<organism evidence="1 2">
    <name type="scientific">Brassica cretica</name>
    <name type="common">Mustard</name>
    <dbReference type="NCBI Taxonomy" id="69181"/>
    <lineage>
        <taxon>Eukaryota</taxon>
        <taxon>Viridiplantae</taxon>
        <taxon>Streptophyta</taxon>
        <taxon>Embryophyta</taxon>
        <taxon>Tracheophyta</taxon>
        <taxon>Spermatophyta</taxon>
        <taxon>Magnoliopsida</taxon>
        <taxon>eudicotyledons</taxon>
        <taxon>Gunneridae</taxon>
        <taxon>Pentapetalae</taxon>
        <taxon>rosids</taxon>
        <taxon>malvids</taxon>
        <taxon>Brassicales</taxon>
        <taxon>Brassicaceae</taxon>
        <taxon>Brassiceae</taxon>
        <taxon>Brassica</taxon>
    </lineage>
</organism>
<accession>A0A8S9JAE1</accession>